<protein>
    <submittedName>
        <fullName evidence="2">Uncharacterized protein</fullName>
    </submittedName>
</protein>
<dbReference type="AlphaFoldDB" id="A0A9P1BPC3"/>
<sequence>MTIHASIMLDTPHAMMGMAPSITTDPQAMMDLEYVLTMMGPESRATMMGLPHRAITNLDLIVTMMDHTTMMGPRHMMNLGYIITIYHYDDGPHYHYDGSSSYEDESSGTSYDHGDSDGSERGHLSGHCCWADPWWEP</sequence>
<proteinExistence type="predicted"/>
<feature type="region of interest" description="Disordered" evidence="1">
    <location>
        <begin position="98"/>
        <end position="122"/>
    </location>
</feature>
<reference evidence="3" key="2">
    <citation type="submission" date="2024-04" db="EMBL/GenBank/DDBJ databases">
        <authorList>
            <person name="Chen Y."/>
            <person name="Shah S."/>
            <person name="Dougan E. K."/>
            <person name="Thang M."/>
            <person name="Chan C."/>
        </authorList>
    </citation>
    <scope>NUCLEOTIDE SEQUENCE [LARGE SCALE GENOMIC DNA]</scope>
</reference>
<gene>
    <name evidence="2" type="ORF">C1SCF055_LOCUS4542</name>
</gene>
<comment type="caution">
    <text evidence="2">The sequence shown here is derived from an EMBL/GenBank/DDBJ whole genome shotgun (WGS) entry which is preliminary data.</text>
</comment>
<evidence type="ECO:0000313" key="3">
    <source>
        <dbReference type="EMBL" id="CAL1129690.1"/>
    </source>
</evidence>
<dbReference type="EMBL" id="CAMXCT020000261">
    <property type="protein sequence ID" value="CAL1129690.1"/>
    <property type="molecule type" value="Genomic_DNA"/>
</dbReference>
<dbReference type="EMBL" id="CAMXCT030000261">
    <property type="protein sequence ID" value="CAL4763627.1"/>
    <property type="molecule type" value="Genomic_DNA"/>
</dbReference>
<evidence type="ECO:0000313" key="2">
    <source>
        <dbReference type="EMBL" id="CAI3976315.1"/>
    </source>
</evidence>
<dbReference type="Proteomes" id="UP001152797">
    <property type="component" value="Unassembled WGS sequence"/>
</dbReference>
<feature type="compositionally biased region" description="Low complexity" evidence="1">
    <location>
        <begin position="98"/>
        <end position="111"/>
    </location>
</feature>
<feature type="compositionally biased region" description="Basic and acidic residues" evidence="1">
    <location>
        <begin position="112"/>
        <end position="122"/>
    </location>
</feature>
<keyword evidence="4" id="KW-1185">Reference proteome</keyword>
<organism evidence="2">
    <name type="scientific">Cladocopium goreaui</name>
    <dbReference type="NCBI Taxonomy" id="2562237"/>
    <lineage>
        <taxon>Eukaryota</taxon>
        <taxon>Sar</taxon>
        <taxon>Alveolata</taxon>
        <taxon>Dinophyceae</taxon>
        <taxon>Suessiales</taxon>
        <taxon>Symbiodiniaceae</taxon>
        <taxon>Cladocopium</taxon>
    </lineage>
</organism>
<dbReference type="EMBL" id="CAMXCT010000261">
    <property type="protein sequence ID" value="CAI3976315.1"/>
    <property type="molecule type" value="Genomic_DNA"/>
</dbReference>
<reference evidence="2" key="1">
    <citation type="submission" date="2022-10" db="EMBL/GenBank/DDBJ databases">
        <authorList>
            <person name="Chen Y."/>
            <person name="Dougan E. K."/>
            <person name="Chan C."/>
            <person name="Rhodes N."/>
            <person name="Thang M."/>
        </authorList>
    </citation>
    <scope>NUCLEOTIDE SEQUENCE</scope>
</reference>
<accession>A0A9P1BPC3</accession>
<evidence type="ECO:0000313" key="4">
    <source>
        <dbReference type="Proteomes" id="UP001152797"/>
    </source>
</evidence>
<evidence type="ECO:0000256" key="1">
    <source>
        <dbReference type="SAM" id="MobiDB-lite"/>
    </source>
</evidence>
<name>A0A9P1BPC3_9DINO</name>